<dbReference type="OrthoDB" id="1114455at2"/>
<evidence type="ECO:0000256" key="1">
    <source>
        <dbReference type="SAM" id="SignalP"/>
    </source>
</evidence>
<evidence type="ECO:0000313" key="3">
    <source>
        <dbReference type="Proteomes" id="UP000217250"/>
    </source>
</evidence>
<evidence type="ECO:0008006" key="4">
    <source>
        <dbReference type="Google" id="ProtNLM"/>
    </source>
</evidence>
<dbReference type="KEGG" id="cgh:CGC50_03110"/>
<dbReference type="GeneID" id="84807548"/>
<accession>A0A250FM45</accession>
<proteinExistence type="predicted"/>
<dbReference type="RefSeq" id="WP_095909639.1">
    <property type="nucleotide sequence ID" value="NZ_CAURQL010000036.1"/>
</dbReference>
<reference evidence="3" key="1">
    <citation type="submission" date="2017-06" db="EMBL/GenBank/DDBJ databases">
        <title>Capnocytophaga spp. assemblies.</title>
        <authorList>
            <person name="Gulvik C.A."/>
        </authorList>
    </citation>
    <scope>NUCLEOTIDE SEQUENCE [LARGE SCALE GENOMIC DNA]</scope>
    <source>
        <strain evidence="3">H1496</strain>
    </source>
</reference>
<dbReference type="EMBL" id="CP022386">
    <property type="protein sequence ID" value="ATA86232.1"/>
    <property type="molecule type" value="Genomic_DNA"/>
</dbReference>
<sequence>MKKAQKILLFLTVTLFGEVLNAQSTDFIFYDQLKNINNPAAVGEEKGHTISLNLRSQWMQSLNVDAPQVQTLNTTHRITNRIGLAGSVVSDKVFLQRQTAFFADFSYSLPLTESSTIYLGLKAGGNLYYLDGTRFKTYNKEYDPYLQGISGKFQPNVGVGVYYTRPQFYIGASAPNLLASDKTKLVEDRVTTVSERMLLYSTGGYYFPLTEDFTVKPSYLFYVSKGSQYQLSATASVIYRDFLEAGATYRTTQAANGYILFNIPKFYLSVGYGFESTLQPKASASIRNIHEFMVKFNW</sequence>
<gene>
    <name evidence="2" type="ORF">CGC50_03110</name>
</gene>
<evidence type="ECO:0000313" key="2">
    <source>
        <dbReference type="EMBL" id="ATA86232.1"/>
    </source>
</evidence>
<dbReference type="Pfam" id="PF11751">
    <property type="entry name" value="PorP_SprF"/>
    <property type="match status" value="1"/>
</dbReference>
<feature type="chain" id="PRO_5013010063" description="Bacteroidetes-specific membrane protein" evidence="1">
    <location>
        <begin position="23"/>
        <end position="298"/>
    </location>
</feature>
<dbReference type="AlphaFoldDB" id="A0A250FM45"/>
<dbReference type="Proteomes" id="UP000217250">
    <property type="component" value="Chromosome"/>
</dbReference>
<keyword evidence="1" id="KW-0732">Signal</keyword>
<dbReference type="NCBIfam" id="TIGR03519">
    <property type="entry name" value="T9SS_PorP_fam"/>
    <property type="match status" value="1"/>
</dbReference>
<organism evidence="2 3">
    <name type="scientific">Capnocytophaga gingivalis</name>
    <dbReference type="NCBI Taxonomy" id="1017"/>
    <lineage>
        <taxon>Bacteria</taxon>
        <taxon>Pseudomonadati</taxon>
        <taxon>Bacteroidota</taxon>
        <taxon>Flavobacteriia</taxon>
        <taxon>Flavobacteriales</taxon>
        <taxon>Flavobacteriaceae</taxon>
        <taxon>Capnocytophaga</taxon>
    </lineage>
</organism>
<feature type="signal peptide" evidence="1">
    <location>
        <begin position="1"/>
        <end position="22"/>
    </location>
</feature>
<name>A0A250FM45_9FLAO</name>
<dbReference type="InterPro" id="IPR019861">
    <property type="entry name" value="PorP/SprF_Bacteroidetes"/>
</dbReference>
<protein>
    <recommendedName>
        <fullName evidence="4">Bacteroidetes-specific membrane protein</fullName>
    </recommendedName>
</protein>